<accession>A0A172MB17</accession>
<dbReference type="FunFam" id="3.40.50.720:FF:000173">
    <property type="entry name" value="3-oxoacyl-[acyl-carrier protein] reductase"/>
    <property type="match status" value="1"/>
</dbReference>
<proteinExistence type="inferred from homology"/>
<dbReference type="PROSITE" id="PS00061">
    <property type="entry name" value="ADH_SHORT"/>
    <property type="match status" value="1"/>
</dbReference>
<protein>
    <submittedName>
        <fullName evidence="4">AlmK</fullName>
    </submittedName>
</protein>
<dbReference type="GO" id="GO:0032787">
    <property type="term" value="P:monocarboxylic acid metabolic process"/>
    <property type="evidence" value="ECO:0007669"/>
    <property type="project" value="UniProtKB-ARBA"/>
</dbReference>
<evidence type="ECO:0000256" key="1">
    <source>
        <dbReference type="ARBA" id="ARBA00006484"/>
    </source>
</evidence>
<evidence type="ECO:0000256" key="2">
    <source>
        <dbReference type="ARBA" id="ARBA00023002"/>
    </source>
</evidence>
<feature type="domain" description="Ketoreductase" evidence="3">
    <location>
        <begin position="6"/>
        <end position="186"/>
    </location>
</feature>
<dbReference type="PANTHER" id="PTHR42879:SF2">
    <property type="entry name" value="3-OXOACYL-[ACYL-CARRIER-PROTEIN] REDUCTASE FABG"/>
    <property type="match status" value="1"/>
</dbReference>
<dbReference type="Pfam" id="PF13561">
    <property type="entry name" value="adh_short_C2"/>
    <property type="match status" value="1"/>
</dbReference>
<gene>
    <name evidence="4" type="primary">almK</name>
</gene>
<dbReference type="PRINTS" id="PR00080">
    <property type="entry name" value="SDRFAMILY"/>
</dbReference>
<dbReference type="Gene3D" id="3.40.50.720">
    <property type="entry name" value="NAD(P)-binding Rossmann-like Domain"/>
    <property type="match status" value="1"/>
</dbReference>
<comment type="similarity">
    <text evidence="1">Belongs to the short-chain dehydrogenases/reductases (SDR) family.</text>
</comment>
<name>A0A172MB17_9ACTN</name>
<dbReference type="InterPro" id="IPR002347">
    <property type="entry name" value="SDR_fam"/>
</dbReference>
<dbReference type="PRINTS" id="PR00081">
    <property type="entry name" value="GDHRDH"/>
</dbReference>
<dbReference type="AlphaFoldDB" id="A0A172MB17"/>
<sequence length="248" mass="26116">MEFEGQVALVTGAAKGIGRATVIRLAEAGCDIALNYHSSKSQAEEAAERIAALGRKVELFPGDISRPETARQLVAAVHQKFDRIDILVNNAGMARDKLLLTMEADDIHQVIATNLVGPMFLTQAVALTMLRQRCGRIVNITSAAASKPGRGQSNYVASKGGLEAFTKAMAVELGSRGILVNAVAPGIVKTDLTEALRDGAQPELLARQVIGSFAEPEAVAEAVAYLASPRNTHTTGTVLTVDGGLKMV</sequence>
<dbReference type="GO" id="GO:0016491">
    <property type="term" value="F:oxidoreductase activity"/>
    <property type="evidence" value="ECO:0007669"/>
    <property type="project" value="UniProtKB-KW"/>
</dbReference>
<dbReference type="InterPro" id="IPR057326">
    <property type="entry name" value="KR_dom"/>
</dbReference>
<dbReference type="InterPro" id="IPR036291">
    <property type="entry name" value="NAD(P)-bd_dom_sf"/>
</dbReference>
<evidence type="ECO:0000259" key="3">
    <source>
        <dbReference type="SMART" id="SM00822"/>
    </source>
</evidence>
<dbReference type="PANTHER" id="PTHR42879">
    <property type="entry name" value="3-OXOACYL-(ACYL-CARRIER-PROTEIN) REDUCTASE"/>
    <property type="match status" value="1"/>
</dbReference>
<dbReference type="InterPro" id="IPR020904">
    <property type="entry name" value="Sc_DH/Rdtase_CS"/>
</dbReference>
<dbReference type="EMBL" id="KU568466">
    <property type="protein sequence ID" value="ANC94959.1"/>
    <property type="molecule type" value="Genomic_DNA"/>
</dbReference>
<keyword evidence="2" id="KW-0560">Oxidoreductase</keyword>
<evidence type="ECO:0000313" key="4">
    <source>
        <dbReference type="EMBL" id="ANC94959.1"/>
    </source>
</evidence>
<reference evidence="4" key="1">
    <citation type="submission" date="2016-01" db="EMBL/GenBank/DDBJ databases">
        <title>Biosynthesis of aldgamycin: genetic basis for the biosynthesis of two related 4,6-dideoxy sugars D-chalcose and D-aldgarose.</title>
        <authorList>
            <person name="Tang X."/>
        </authorList>
    </citation>
    <scope>NUCLEOTIDE SEQUENCE</scope>
    <source>
        <strain evidence="4">A1</strain>
    </source>
</reference>
<dbReference type="InterPro" id="IPR050259">
    <property type="entry name" value="SDR"/>
</dbReference>
<dbReference type="SMART" id="SM00822">
    <property type="entry name" value="PKS_KR"/>
    <property type="match status" value="1"/>
</dbReference>
<organism evidence="4">
    <name type="scientific">Streptomyces sp. A1(2016)</name>
    <dbReference type="NCBI Taxonomy" id="1846204"/>
    <lineage>
        <taxon>Bacteria</taxon>
        <taxon>Bacillati</taxon>
        <taxon>Actinomycetota</taxon>
        <taxon>Actinomycetes</taxon>
        <taxon>Kitasatosporales</taxon>
        <taxon>Streptomycetaceae</taxon>
        <taxon>Streptomyces</taxon>
    </lineage>
</organism>
<dbReference type="SUPFAM" id="SSF51735">
    <property type="entry name" value="NAD(P)-binding Rossmann-fold domains"/>
    <property type="match status" value="1"/>
</dbReference>